<dbReference type="EMBL" id="JANVFU010000003">
    <property type="protein sequence ID" value="KAJ3747017.1"/>
    <property type="molecule type" value="Genomic_DNA"/>
</dbReference>
<evidence type="ECO:0000313" key="2">
    <source>
        <dbReference type="EMBL" id="KAJ3747017.1"/>
    </source>
</evidence>
<feature type="region of interest" description="Disordered" evidence="1">
    <location>
        <begin position="79"/>
        <end position="98"/>
    </location>
</feature>
<reference evidence="2 3" key="1">
    <citation type="journal article" date="2023" name="Proc. Natl. Acad. Sci. U.S.A.">
        <title>A global phylogenomic analysis of the shiitake genus Lentinula.</title>
        <authorList>
            <person name="Sierra-Patev S."/>
            <person name="Min B."/>
            <person name="Naranjo-Ortiz M."/>
            <person name="Looney B."/>
            <person name="Konkel Z."/>
            <person name="Slot J.C."/>
            <person name="Sakamoto Y."/>
            <person name="Steenwyk J.L."/>
            <person name="Rokas A."/>
            <person name="Carro J."/>
            <person name="Camarero S."/>
            <person name="Ferreira P."/>
            <person name="Molpeceres G."/>
            <person name="Ruiz-Duenas F.J."/>
            <person name="Serrano A."/>
            <person name="Henrissat B."/>
            <person name="Drula E."/>
            <person name="Hughes K.W."/>
            <person name="Mata J.L."/>
            <person name="Ishikawa N.K."/>
            <person name="Vargas-Isla R."/>
            <person name="Ushijima S."/>
            <person name="Smith C.A."/>
            <person name="Donoghue J."/>
            <person name="Ahrendt S."/>
            <person name="Andreopoulos W."/>
            <person name="He G."/>
            <person name="LaButti K."/>
            <person name="Lipzen A."/>
            <person name="Ng V."/>
            <person name="Riley R."/>
            <person name="Sandor L."/>
            <person name="Barry K."/>
            <person name="Martinez A.T."/>
            <person name="Xiao Y."/>
            <person name="Gibbons J.G."/>
            <person name="Terashima K."/>
            <person name="Grigoriev I.V."/>
            <person name="Hibbett D."/>
        </authorList>
    </citation>
    <scope>NUCLEOTIDE SEQUENCE [LARGE SCALE GENOMIC DNA]</scope>
    <source>
        <strain evidence="2 3">TFB7810</strain>
    </source>
</reference>
<proteinExistence type="predicted"/>
<sequence length="235" mass="26322">MHMNPGTVTVHTSTSTSTVVLLIILSLFFTNYTHAMPLSPIPIPISLPLQSNPIHTLNTLTIRNEPSPEIVHIQFHEPTDLPSQSQSQSQSQYLPLPDLPQHATRDPSWFLRALTQVILYTFTHILNQDLGSPRSSIQFLHPGPSPDAVPDLGVGFELPFDEETYPWYSFSFDSSHRGCLPNGCLPNGCTGRILYVSPRQKDRIEVVVNDGHGREVLHVGPNRLVRFNNEGRLVY</sequence>
<name>A0A9W8P4M4_9AGAR</name>
<accession>A0A9W8P4M4</accession>
<keyword evidence="3" id="KW-1185">Reference proteome</keyword>
<gene>
    <name evidence="2" type="ORF">DFH05DRAFT_1521354</name>
</gene>
<organism evidence="2 3">
    <name type="scientific">Lentinula detonsa</name>
    <dbReference type="NCBI Taxonomy" id="2804962"/>
    <lineage>
        <taxon>Eukaryota</taxon>
        <taxon>Fungi</taxon>
        <taxon>Dikarya</taxon>
        <taxon>Basidiomycota</taxon>
        <taxon>Agaricomycotina</taxon>
        <taxon>Agaricomycetes</taxon>
        <taxon>Agaricomycetidae</taxon>
        <taxon>Agaricales</taxon>
        <taxon>Marasmiineae</taxon>
        <taxon>Omphalotaceae</taxon>
        <taxon>Lentinula</taxon>
    </lineage>
</organism>
<feature type="compositionally biased region" description="Low complexity" evidence="1">
    <location>
        <begin position="81"/>
        <end position="98"/>
    </location>
</feature>
<dbReference type="AlphaFoldDB" id="A0A9W8P4M4"/>
<evidence type="ECO:0000256" key="1">
    <source>
        <dbReference type="SAM" id="MobiDB-lite"/>
    </source>
</evidence>
<dbReference type="Proteomes" id="UP001142393">
    <property type="component" value="Unassembled WGS sequence"/>
</dbReference>
<evidence type="ECO:0000313" key="3">
    <source>
        <dbReference type="Proteomes" id="UP001142393"/>
    </source>
</evidence>
<protein>
    <submittedName>
        <fullName evidence="2">Uncharacterized protein</fullName>
    </submittedName>
</protein>
<comment type="caution">
    <text evidence="2">The sequence shown here is derived from an EMBL/GenBank/DDBJ whole genome shotgun (WGS) entry which is preliminary data.</text>
</comment>